<reference evidence="2 3" key="1">
    <citation type="submission" date="2022-06" db="EMBL/GenBank/DDBJ databases">
        <title>Paraconexibacter antarcticus.</title>
        <authorList>
            <person name="Kim C.S."/>
        </authorList>
    </citation>
    <scope>NUCLEOTIDE SEQUENCE [LARGE SCALE GENOMIC DNA]</scope>
    <source>
        <strain evidence="2 3">02-257</strain>
    </source>
</reference>
<dbReference type="Pfam" id="PF13466">
    <property type="entry name" value="STAS_2"/>
    <property type="match status" value="1"/>
</dbReference>
<dbReference type="Gene3D" id="3.30.750.24">
    <property type="entry name" value="STAS domain"/>
    <property type="match status" value="1"/>
</dbReference>
<sequence>MHELGPGTQALRCLGDLDLVAAPLCGQAALRATAPRLVLDLRGLAFLDSSGLAVLLTVQRRHPGGRLATCIEPGGPVARVLDLGGVLSLLQVHTSMDEALVALAPVDAVPPPTDLDPPSP</sequence>
<dbReference type="SUPFAM" id="SSF52091">
    <property type="entry name" value="SpoIIaa-like"/>
    <property type="match status" value="1"/>
</dbReference>
<accession>A0ABY5E105</accession>
<dbReference type="EMBL" id="CP098502">
    <property type="protein sequence ID" value="UTI66842.1"/>
    <property type="molecule type" value="Genomic_DNA"/>
</dbReference>
<dbReference type="Proteomes" id="UP001056035">
    <property type="component" value="Chromosome"/>
</dbReference>
<dbReference type="InterPro" id="IPR002645">
    <property type="entry name" value="STAS_dom"/>
</dbReference>
<evidence type="ECO:0000259" key="1">
    <source>
        <dbReference type="PROSITE" id="PS50801"/>
    </source>
</evidence>
<evidence type="ECO:0000313" key="3">
    <source>
        <dbReference type="Proteomes" id="UP001056035"/>
    </source>
</evidence>
<dbReference type="PROSITE" id="PS50801">
    <property type="entry name" value="STAS"/>
    <property type="match status" value="1"/>
</dbReference>
<dbReference type="InterPro" id="IPR058548">
    <property type="entry name" value="MlaB-like_STAS"/>
</dbReference>
<dbReference type="CDD" id="cd07043">
    <property type="entry name" value="STAS_anti-anti-sigma_factors"/>
    <property type="match status" value="1"/>
</dbReference>
<gene>
    <name evidence="2" type="ORF">NBH00_11680</name>
</gene>
<protein>
    <submittedName>
        <fullName evidence="2">STAS domain-containing protein</fullName>
    </submittedName>
</protein>
<name>A0ABY5E105_9ACTN</name>
<evidence type="ECO:0000313" key="2">
    <source>
        <dbReference type="EMBL" id="UTI66842.1"/>
    </source>
</evidence>
<dbReference type="RefSeq" id="WP_254573497.1">
    <property type="nucleotide sequence ID" value="NZ_CP098502.1"/>
</dbReference>
<proteinExistence type="predicted"/>
<feature type="domain" description="STAS" evidence="1">
    <location>
        <begin position="1"/>
        <end position="103"/>
    </location>
</feature>
<dbReference type="InterPro" id="IPR036513">
    <property type="entry name" value="STAS_dom_sf"/>
</dbReference>
<keyword evidence="3" id="KW-1185">Reference proteome</keyword>
<organism evidence="2 3">
    <name type="scientific">Paraconexibacter antarcticus</name>
    <dbReference type="NCBI Taxonomy" id="2949664"/>
    <lineage>
        <taxon>Bacteria</taxon>
        <taxon>Bacillati</taxon>
        <taxon>Actinomycetota</taxon>
        <taxon>Thermoleophilia</taxon>
        <taxon>Solirubrobacterales</taxon>
        <taxon>Paraconexibacteraceae</taxon>
        <taxon>Paraconexibacter</taxon>
    </lineage>
</organism>